<reference evidence="2" key="1">
    <citation type="submission" date="2020-05" db="EMBL/GenBank/DDBJ databases">
        <title>Mycena genomes resolve the evolution of fungal bioluminescence.</title>
        <authorList>
            <person name="Tsai I.J."/>
        </authorList>
    </citation>
    <scope>NUCLEOTIDE SEQUENCE</scope>
    <source>
        <strain evidence="2">110903Hualien_Pintung</strain>
    </source>
</reference>
<feature type="transmembrane region" description="Helical" evidence="1">
    <location>
        <begin position="90"/>
        <end position="112"/>
    </location>
</feature>
<dbReference type="PANTHER" id="PTHR40465">
    <property type="entry name" value="CHROMOSOME 1, WHOLE GENOME SHOTGUN SEQUENCE"/>
    <property type="match status" value="1"/>
</dbReference>
<sequence length="281" mass="30900">MSDQWRSNDVKYALGPELIGSAVAVFFQGLLLDQTVNYFALSGRSDKLILRAYVAALTGLLTVNSMLNWASLWHTTITFFGRLQDSSRKVLIFSSGNRILLVFIAFSVQTFFLHRLSQLSKSRVLIVLILCIMLATAVAGLLAPITMLLHCLNPCPPEYLERTEIYYQVHLALLMVTDVLLTCFTAYFLLRIRRIVLPRTAGTINNLLRLCVQTAAPGTLGVFLTFAFSVGYVNPAASNRTFAAGRGVHDAPRLLGIVGVVDAECAGSAEAETRQIPDDRA</sequence>
<feature type="transmembrane region" description="Helical" evidence="1">
    <location>
        <begin position="165"/>
        <end position="190"/>
    </location>
</feature>
<proteinExistence type="predicted"/>
<keyword evidence="1" id="KW-0812">Transmembrane</keyword>
<feature type="transmembrane region" description="Helical" evidence="1">
    <location>
        <begin position="52"/>
        <end position="70"/>
    </location>
</feature>
<evidence type="ECO:0000256" key="1">
    <source>
        <dbReference type="SAM" id="Phobius"/>
    </source>
</evidence>
<name>A0A8H6SV59_MYCCL</name>
<accession>A0A8H6SV59</accession>
<evidence type="ECO:0000313" key="2">
    <source>
        <dbReference type="EMBL" id="KAF7304510.1"/>
    </source>
</evidence>
<dbReference type="AlphaFoldDB" id="A0A8H6SV59"/>
<feature type="transmembrane region" description="Helical" evidence="1">
    <location>
        <begin position="124"/>
        <end position="145"/>
    </location>
</feature>
<dbReference type="OrthoDB" id="3268841at2759"/>
<dbReference type="PANTHER" id="PTHR40465:SF1">
    <property type="entry name" value="DUF6534 DOMAIN-CONTAINING PROTEIN"/>
    <property type="match status" value="1"/>
</dbReference>
<gene>
    <name evidence="2" type="ORF">HMN09_00853600</name>
</gene>
<feature type="transmembrane region" description="Helical" evidence="1">
    <location>
        <begin position="12"/>
        <end position="32"/>
    </location>
</feature>
<evidence type="ECO:0000313" key="3">
    <source>
        <dbReference type="Proteomes" id="UP000613580"/>
    </source>
</evidence>
<protein>
    <submittedName>
        <fullName evidence="2">Uncharacterized protein</fullName>
    </submittedName>
</protein>
<keyword evidence="3" id="KW-1185">Reference proteome</keyword>
<dbReference type="EMBL" id="JACAZE010000011">
    <property type="protein sequence ID" value="KAF7304510.1"/>
    <property type="molecule type" value="Genomic_DNA"/>
</dbReference>
<keyword evidence="1" id="KW-1133">Transmembrane helix</keyword>
<organism evidence="2 3">
    <name type="scientific">Mycena chlorophos</name>
    <name type="common">Agaric fungus</name>
    <name type="synonym">Agaricus chlorophos</name>
    <dbReference type="NCBI Taxonomy" id="658473"/>
    <lineage>
        <taxon>Eukaryota</taxon>
        <taxon>Fungi</taxon>
        <taxon>Dikarya</taxon>
        <taxon>Basidiomycota</taxon>
        <taxon>Agaricomycotina</taxon>
        <taxon>Agaricomycetes</taxon>
        <taxon>Agaricomycetidae</taxon>
        <taxon>Agaricales</taxon>
        <taxon>Marasmiineae</taxon>
        <taxon>Mycenaceae</taxon>
        <taxon>Mycena</taxon>
    </lineage>
</organism>
<keyword evidence="1" id="KW-0472">Membrane</keyword>
<comment type="caution">
    <text evidence="2">The sequence shown here is derived from an EMBL/GenBank/DDBJ whole genome shotgun (WGS) entry which is preliminary data.</text>
</comment>
<dbReference type="Proteomes" id="UP000613580">
    <property type="component" value="Unassembled WGS sequence"/>
</dbReference>